<dbReference type="Pfam" id="PF03358">
    <property type="entry name" value="FMN_red"/>
    <property type="match status" value="1"/>
</dbReference>
<dbReference type="PANTHER" id="PTHR43278:SF4">
    <property type="entry name" value="NAD(P)H-DEPENDENT FMN-CONTAINING OXIDOREDUCTASE YWQN-RELATED"/>
    <property type="match status" value="1"/>
</dbReference>
<evidence type="ECO:0000313" key="4">
    <source>
        <dbReference type="EMBL" id="KAK9413318.1"/>
    </source>
</evidence>
<gene>
    <name evidence="4" type="ORF">SUNI508_02517</name>
</gene>
<accession>A0ABR2UFB9</accession>
<evidence type="ECO:0000256" key="2">
    <source>
        <dbReference type="ARBA" id="ARBA00022643"/>
    </source>
</evidence>
<evidence type="ECO:0000259" key="3">
    <source>
        <dbReference type="Pfam" id="PF03358"/>
    </source>
</evidence>
<protein>
    <recommendedName>
        <fullName evidence="3">NADPH-dependent FMN reductase-like domain-containing protein</fullName>
    </recommendedName>
</protein>
<dbReference type="InterPro" id="IPR005025">
    <property type="entry name" value="FMN_Rdtase-like_dom"/>
</dbReference>
<sequence length="386" mass="41690">MSERPFQILGLCNGSKEGNSETLLKTALQALQSTSTKPTKVSWVHIPSVEIPRNPKPLASAADISVGNVVSMKSGVQSQSNAKDDRRAILDAILDADALIFATPVYSHQPPGFLKAVTDRILGPYTDAAFVERVLERKKAGDPKFKDQRIDARVLKPRVVGFLVVSGSSRNEQITMALPTLHQFVYPLQAKVVDQVVLAGYASPGSVIYKNGGKALERARELGRNVASQLGKEFGVAKYFGPEPEGACPQCHLAKLDFFGGDSAEIGCVVCGLRGNLVVQDGKVVPSWTSDLSWSCITLEGKRLHADHIQEDSTEEANVLKSFPASKAEATKRTLLDVNIPHLSLPSSEAAATLSSSYVSKGFGSLGNLWDFIRSSYALLLKQRKT</sequence>
<dbReference type="SUPFAM" id="SSF52218">
    <property type="entry name" value="Flavoproteins"/>
    <property type="match status" value="1"/>
</dbReference>
<name>A0ABR2UFB9_9PEZI</name>
<dbReference type="InterPro" id="IPR029039">
    <property type="entry name" value="Flavoprotein-like_sf"/>
</dbReference>
<keyword evidence="2" id="KW-0288">FMN</keyword>
<dbReference type="EMBL" id="JARVKF010000440">
    <property type="protein sequence ID" value="KAK9413318.1"/>
    <property type="molecule type" value="Genomic_DNA"/>
</dbReference>
<dbReference type="Proteomes" id="UP001408356">
    <property type="component" value="Unassembled WGS sequence"/>
</dbReference>
<keyword evidence="5" id="KW-1185">Reference proteome</keyword>
<dbReference type="PANTHER" id="PTHR43278">
    <property type="entry name" value="NAD(P)H-DEPENDENT FMN-CONTAINING OXIDOREDUCTASE YWQN-RELATED"/>
    <property type="match status" value="1"/>
</dbReference>
<evidence type="ECO:0000256" key="1">
    <source>
        <dbReference type="ARBA" id="ARBA00022630"/>
    </source>
</evidence>
<organism evidence="4 5">
    <name type="scientific">Seiridium unicorne</name>
    <dbReference type="NCBI Taxonomy" id="138068"/>
    <lineage>
        <taxon>Eukaryota</taxon>
        <taxon>Fungi</taxon>
        <taxon>Dikarya</taxon>
        <taxon>Ascomycota</taxon>
        <taxon>Pezizomycotina</taxon>
        <taxon>Sordariomycetes</taxon>
        <taxon>Xylariomycetidae</taxon>
        <taxon>Amphisphaeriales</taxon>
        <taxon>Sporocadaceae</taxon>
        <taxon>Seiridium</taxon>
    </lineage>
</organism>
<reference evidence="4 5" key="1">
    <citation type="journal article" date="2024" name="J. Plant Pathol.">
        <title>Sequence and assembly of the genome of Seiridium unicorne, isolate CBS 538.82, causal agent of cypress canker disease.</title>
        <authorList>
            <person name="Scali E."/>
            <person name="Rocca G.D."/>
            <person name="Danti R."/>
            <person name="Garbelotto M."/>
            <person name="Barberini S."/>
            <person name="Baroncelli R."/>
            <person name="Emiliani G."/>
        </authorList>
    </citation>
    <scope>NUCLEOTIDE SEQUENCE [LARGE SCALE GENOMIC DNA]</scope>
    <source>
        <strain evidence="4 5">BM-138-508</strain>
    </source>
</reference>
<comment type="caution">
    <text evidence="4">The sequence shown here is derived from an EMBL/GenBank/DDBJ whole genome shotgun (WGS) entry which is preliminary data.</text>
</comment>
<proteinExistence type="predicted"/>
<feature type="domain" description="NADPH-dependent FMN reductase-like" evidence="3">
    <location>
        <begin position="8"/>
        <end position="197"/>
    </location>
</feature>
<dbReference type="InterPro" id="IPR051796">
    <property type="entry name" value="ISF_SsuE-like"/>
</dbReference>
<evidence type="ECO:0000313" key="5">
    <source>
        <dbReference type="Proteomes" id="UP001408356"/>
    </source>
</evidence>
<keyword evidence="1" id="KW-0285">Flavoprotein</keyword>
<dbReference type="Gene3D" id="3.40.50.360">
    <property type="match status" value="1"/>
</dbReference>